<evidence type="ECO:0000313" key="2">
    <source>
        <dbReference type="Ensembl" id="ENSPSTP00000003715.1"/>
    </source>
</evidence>
<proteinExistence type="predicted"/>
<accession>A0A8C9EP88</accession>
<evidence type="ECO:0000313" key="3">
    <source>
        <dbReference type="Proteomes" id="UP000694428"/>
    </source>
</evidence>
<sequence length="73" mass="7484">MCGNNMSAPLPAIVPAARKATAAVSSGGKGARQRRLREPWRAVAPAPLCSPPGRRRRPGGDAATRLGPAEGGR</sequence>
<keyword evidence="3" id="KW-1185">Reference proteome</keyword>
<dbReference type="Ensembl" id="ENSPSTT00000003896.1">
    <property type="protein sequence ID" value="ENSPSTP00000003715.1"/>
    <property type="gene ID" value="ENSPSTG00000002700.1"/>
</dbReference>
<organism evidence="2 3">
    <name type="scientific">Pavo cristatus</name>
    <name type="common">Indian peafowl</name>
    <name type="synonym">Blue peafowl</name>
    <dbReference type="NCBI Taxonomy" id="9049"/>
    <lineage>
        <taxon>Eukaryota</taxon>
        <taxon>Metazoa</taxon>
        <taxon>Chordata</taxon>
        <taxon>Craniata</taxon>
        <taxon>Vertebrata</taxon>
        <taxon>Euteleostomi</taxon>
        <taxon>Archelosauria</taxon>
        <taxon>Archosauria</taxon>
        <taxon>Dinosauria</taxon>
        <taxon>Saurischia</taxon>
        <taxon>Theropoda</taxon>
        <taxon>Coelurosauria</taxon>
        <taxon>Aves</taxon>
        <taxon>Neognathae</taxon>
        <taxon>Galloanserae</taxon>
        <taxon>Galliformes</taxon>
        <taxon>Phasianidae</taxon>
        <taxon>Phasianinae</taxon>
        <taxon>Pavo</taxon>
    </lineage>
</organism>
<feature type="region of interest" description="Disordered" evidence="1">
    <location>
        <begin position="44"/>
        <end position="73"/>
    </location>
</feature>
<dbReference type="Ensembl" id="ENSPSTT00000018828.1">
    <property type="protein sequence ID" value="ENSPSTP00000017964.1"/>
    <property type="gene ID" value="ENSPSTG00000012865.1"/>
</dbReference>
<name>A0A8C9EP88_PAVCR</name>
<dbReference type="AlphaFoldDB" id="A0A8C9EP88"/>
<dbReference type="Proteomes" id="UP000694428">
    <property type="component" value="Unplaced"/>
</dbReference>
<reference evidence="2" key="1">
    <citation type="submission" date="2025-05" db="UniProtKB">
        <authorList>
            <consortium name="Ensembl"/>
        </authorList>
    </citation>
    <scope>IDENTIFICATION</scope>
</reference>
<evidence type="ECO:0000256" key="1">
    <source>
        <dbReference type="SAM" id="MobiDB-lite"/>
    </source>
</evidence>
<protein>
    <submittedName>
        <fullName evidence="2">Uncharacterized protein</fullName>
    </submittedName>
</protein>